<evidence type="ECO:0000313" key="6">
    <source>
        <dbReference type="EMBL" id="XDQ82412.1"/>
    </source>
</evidence>
<evidence type="ECO:0000256" key="1">
    <source>
        <dbReference type="ARBA" id="ARBA00005187"/>
    </source>
</evidence>
<dbReference type="InterPro" id="IPR051786">
    <property type="entry name" value="ASN_synthetase/amidase"/>
</dbReference>
<dbReference type="EC" id="6.3.5.4" evidence="2"/>
<evidence type="ECO:0000256" key="3">
    <source>
        <dbReference type="ARBA" id="ARBA00022888"/>
    </source>
</evidence>
<sequence>MSHRSGRPFLAGRIVPGQFLTAEAGDTLLAVAGICSATQADLDAQARRITDPAQLDELSLRWSGSYHLIASVGGRLRIQGTASGLRRICHTRLDGLTLAADRADLLARLTGSEADLGVLALRLLAPLPHPLSERSVWRGVDTVPPGSWLSVPADGRGASVHTWWRPPRPELPLDDAATALRAELTGAVDARLAVTTRLTGDFSGGLDSTSLLALAAQETPVVGFTMANDDQADDDLYWAETAAAELPHLRHVVFGSHQIPGNFEGLAGIRAVTDEPNLALLSAPRLHATRELATGHGSTLHLDGLGGDQMLTGTFAYYHGLLRRQPLEALRRLRTIRLLSRMDVGASLRTLLDGSSYRSWLTAEVDALASGRARRRNNVFDWDAPMGLPDWLTPEARESALAELRAAAEQARPLDPGRGRHRDLVTIQDTGLLIRSMHQLSAQPGYQGSSPFLDDRVVAACLAARPEDRATPWELKPLIKRAMVGVLPPRMLERRTKADGSMIAAEGFAKHRLELDSLWQTSRLAELGLVDPAPLRELSRRPYTATTHGVRMLAALSVELWARDRLA</sequence>
<dbReference type="InterPro" id="IPR014729">
    <property type="entry name" value="Rossmann-like_a/b/a_fold"/>
</dbReference>
<evidence type="ECO:0000259" key="5">
    <source>
        <dbReference type="Pfam" id="PF00733"/>
    </source>
</evidence>
<dbReference type="RefSeq" id="WP_157882217.1">
    <property type="nucleotide sequence ID" value="NZ_CP163445.1"/>
</dbReference>
<dbReference type="PANTHER" id="PTHR43284">
    <property type="entry name" value="ASPARAGINE SYNTHETASE (GLUTAMINE-HYDROLYZING)"/>
    <property type="match status" value="1"/>
</dbReference>
<comment type="catalytic activity">
    <reaction evidence="4">
        <text>L-aspartate + L-glutamine + ATP + H2O = L-asparagine + L-glutamate + AMP + diphosphate + H(+)</text>
        <dbReference type="Rhea" id="RHEA:12228"/>
        <dbReference type="ChEBI" id="CHEBI:15377"/>
        <dbReference type="ChEBI" id="CHEBI:15378"/>
        <dbReference type="ChEBI" id="CHEBI:29985"/>
        <dbReference type="ChEBI" id="CHEBI:29991"/>
        <dbReference type="ChEBI" id="CHEBI:30616"/>
        <dbReference type="ChEBI" id="CHEBI:33019"/>
        <dbReference type="ChEBI" id="CHEBI:58048"/>
        <dbReference type="ChEBI" id="CHEBI:58359"/>
        <dbReference type="ChEBI" id="CHEBI:456215"/>
        <dbReference type="EC" id="6.3.5.4"/>
    </reaction>
</comment>
<accession>A0AB39TT70</accession>
<evidence type="ECO:0000256" key="4">
    <source>
        <dbReference type="ARBA" id="ARBA00048741"/>
    </source>
</evidence>
<feature type="domain" description="Asparagine synthetase" evidence="5">
    <location>
        <begin position="180"/>
        <end position="562"/>
    </location>
</feature>
<dbReference type="GO" id="GO:0006529">
    <property type="term" value="P:asparagine biosynthetic process"/>
    <property type="evidence" value="ECO:0007669"/>
    <property type="project" value="UniProtKB-KW"/>
</dbReference>
<keyword evidence="3" id="KW-0061">Asparagine biosynthesis</keyword>
<organism evidence="6">
    <name type="scientific">Streptomyces sp. Y1</name>
    <dbReference type="NCBI Taxonomy" id="3238634"/>
    <lineage>
        <taxon>Bacteria</taxon>
        <taxon>Bacillati</taxon>
        <taxon>Actinomycetota</taxon>
        <taxon>Actinomycetes</taxon>
        <taxon>Kitasatosporales</taxon>
        <taxon>Streptomycetaceae</taxon>
        <taxon>Streptomyces</taxon>
    </lineage>
</organism>
<dbReference type="PANTHER" id="PTHR43284:SF1">
    <property type="entry name" value="ASPARAGINE SYNTHETASE"/>
    <property type="match status" value="1"/>
</dbReference>
<dbReference type="Pfam" id="PF00733">
    <property type="entry name" value="Asn_synthase"/>
    <property type="match status" value="1"/>
</dbReference>
<evidence type="ECO:0000256" key="2">
    <source>
        <dbReference type="ARBA" id="ARBA00012737"/>
    </source>
</evidence>
<dbReference type="Gene3D" id="3.40.50.620">
    <property type="entry name" value="HUPs"/>
    <property type="match status" value="1"/>
</dbReference>
<protein>
    <recommendedName>
        <fullName evidence="2">asparagine synthase (glutamine-hydrolyzing)</fullName>
        <ecNumber evidence="2">6.3.5.4</ecNumber>
    </recommendedName>
</protein>
<proteinExistence type="predicted"/>
<dbReference type="AlphaFoldDB" id="A0AB39TT70"/>
<dbReference type="SUPFAM" id="SSF52402">
    <property type="entry name" value="Adenine nucleotide alpha hydrolases-like"/>
    <property type="match status" value="1"/>
</dbReference>
<name>A0AB39TT70_9ACTN</name>
<dbReference type="EMBL" id="CP163445">
    <property type="protein sequence ID" value="XDQ82412.1"/>
    <property type="molecule type" value="Genomic_DNA"/>
</dbReference>
<dbReference type="InterPro" id="IPR001962">
    <property type="entry name" value="Asn_synthase"/>
</dbReference>
<dbReference type="GO" id="GO:0004066">
    <property type="term" value="F:asparagine synthase (glutamine-hydrolyzing) activity"/>
    <property type="evidence" value="ECO:0007669"/>
    <property type="project" value="UniProtKB-EC"/>
</dbReference>
<reference evidence="6" key="1">
    <citation type="submission" date="2024-07" db="EMBL/GenBank/DDBJ databases">
        <authorList>
            <person name="Yu S.T."/>
        </authorList>
    </citation>
    <scope>NUCLEOTIDE SEQUENCE</scope>
    <source>
        <strain evidence="6">Y1</strain>
    </source>
</reference>
<comment type="pathway">
    <text evidence="1">Amino-acid biosynthesis; L-asparagine biosynthesis; L-asparagine from L-aspartate (L-Gln route): step 1/1.</text>
</comment>
<keyword evidence="3" id="KW-0028">Amino-acid biosynthesis</keyword>
<gene>
    <name evidence="6" type="ORF">AB2U05_29960</name>
</gene>